<proteinExistence type="predicted"/>
<accession>A0AA36CFM7</accession>
<dbReference type="PANTHER" id="PTHR14102">
    <property type="entry name" value="PAR-6-RELATED"/>
    <property type="match status" value="1"/>
</dbReference>
<sequence>MYTSADGTNLPISNDENFYKALDDNEKLLRVVVQNKAESLEERFGYGLSETTLRKKKNISISAPQDFRRVSSIIDTDILPPEIVRVRLCKFHTNLPLGFYIRDGLSERLTNWGPAAVPSIFISRLLPSGLAASTNLLHEGDEILEVNGIDICSKTLDQVTDIMVANAQNLVLTIRPAHDFVHHNRAKNDILTYRQI</sequence>
<dbReference type="InterPro" id="IPR036034">
    <property type="entry name" value="PDZ_sf"/>
</dbReference>
<comment type="caution">
    <text evidence="2">The sequence shown here is derived from an EMBL/GenBank/DDBJ whole genome shotgun (WGS) entry which is preliminary data.</text>
</comment>
<dbReference type="InterPro" id="IPR001478">
    <property type="entry name" value="PDZ"/>
</dbReference>
<name>A0AA36CFM7_9BILA</name>
<dbReference type="Proteomes" id="UP001177023">
    <property type="component" value="Unassembled WGS sequence"/>
</dbReference>
<dbReference type="PROSITE" id="PS50106">
    <property type="entry name" value="PDZ"/>
    <property type="match status" value="1"/>
</dbReference>
<gene>
    <name evidence="2" type="ORF">MSPICULIGERA_LOCUS6135</name>
</gene>
<dbReference type="InterPro" id="IPR051741">
    <property type="entry name" value="PAR6_homolog"/>
</dbReference>
<evidence type="ECO:0000313" key="3">
    <source>
        <dbReference type="Proteomes" id="UP001177023"/>
    </source>
</evidence>
<feature type="domain" description="PDZ" evidence="1">
    <location>
        <begin position="85"/>
        <end position="178"/>
    </location>
</feature>
<keyword evidence="3" id="KW-1185">Reference proteome</keyword>
<feature type="non-terminal residue" evidence="2">
    <location>
        <position position="196"/>
    </location>
</feature>
<reference evidence="2" key="1">
    <citation type="submission" date="2023-06" db="EMBL/GenBank/DDBJ databases">
        <authorList>
            <person name="Delattre M."/>
        </authorList>
    </citation>
    <scope>NUCLEOTIDE SEQUENCE</scope>
    <source>
        <strain evidence="2">AF72</strain>
    </source>
</reference>
<protein>
    <recommendedName>
        <fullName evidence="1">PDZ domain-containing protein</fullName>
    </recommendedName>
</protein>
<dbReference type="AlphaFoldDB" id="A0AA36CFM7"/>
<dbReference type="SMART" id="SM00228">
    <property type="entry name" value="PDZ"/>
    <property type="match status" value="1"/>
</dbReference>
<dbReference type="GO" id="GO:0007098">
    <property type="term" value="P:centrosome cycle"/>
    <property type="evidence" value="ECO:0007669"/>
    <property type="project" value="TreeGrafter"/>
</dbReference>
<dbReference type="Gene3D" id="2.30.42.10">
    <property type="match status" value="1"/>
</dbReference>
<dbReference type="EMBL" id="CATQJA010001509">
    <property type="protein sequence ID" value="CAJ0567587.1"/>
    <property type="molecule type" value="Genomic_DNA"/>
</dbReference>
<dbReference type="Gene3D" id="3.10.20.90">
    <property type="entry name" value="Phosphatidylinositol 3-kinase Catalytic Subunit, Chain A, domain 1"/>
    <property type="match status" value="1"/>
</dbReference>
<dbReference type="SUPFAM" id="SSF54277">
    <property type="entry name" value="CAD &amp; PB1 domains"/>
    <property type="match status" value="1"/>
</dbReference>
<dbReference type="SUPFAM" id="SSF50156">
    <property type="entry name" value="PDZ domain-like"/>
    <property type="match status" value="1"/>
</dbReference>
<dbReference type="PANTHER" id="PTHR14102:SF11">
    <property type="entry name" value="LD29223P"/>
    <property type="match status" value="1"/>
</dbReference>
<evidence type="ECO:0000259" key="1">
    <source>
        <dbReference type="PROSITE" id="PS50106"/>
    </source>
</evidence>
<organism evidence="2 3">
    <name type="scientific">Mesorhabditis spiculigera</name>
    <dbReference type="NCBI Taxonomy" id="96644"/>
    <lineage>
        <taxon>Eukaryota</taxon>
        <taxon>Metazoa</taxon>
        <taxon>Ecdysozoa</taxon>
        <taxon>Nematoda</taxon>
        <taxon>Chromadorea</taxon>
        <taxon>Rhabditida</taxon>
        <taxon>Rhabditina</taxon>
        <taxon>Rhabditomorpha</taxon>
        <taxon>Rhabditoidea</taxon>
        <taxon>Rhabditidae</taxon>
        <taxon>Mesorhabditinae</taxon>
        <taxon>Mesorhabditis</taxon>
    </lineage>
</organism>
<evidence type="ECO:0000313" key="2">
    <source>
        <dbReference type="EMBL" id="CAJ0567587.1"/>
    </source>
</evidence>
<dbReference type="Pfam" id="PF00595">
    <property type="entry name" value="PDZ"/>
    <property type="match status" value="1"/>
</dbReference>